<keyword evidence="10" id="KW-0808">Transferase</keyword>
<keyword evidence="8" id="KW-0444">Lipid biosynthesis</keyword>
<dbReference type="GO" id="GO:0005524">
    <property type="term" value="F:ATP binding"/>
    <property type="evidence" value="ECO:0007669"/>
    <property type="project" value="UniProtKB-KW"/>
</dbReference>
<dbReference type="Pfam" id="PF01053">
    <property type="entry name" value="Cys_Met_Meta_PP"/>
    <property type="match status" value="1"/>
</dbReference>
<dbReference type="EC" id="4.4.1.13" evidence="6"/>
<dbReference type="GO" id="GO:0071266">
    <property type="term" value="P:'de novo' L-methionine biosynthetic process"/>
    <property type="evidence" value="ECO:0007669"/>
    <property type="project" value="InterPro"/>
</dbReference>
<comment type="similarity">
    <text evidence="3">Belongs to the GHMP kinase family. Mevalonate kinase subfamily.</text>
</comment>
<evidence type="ECO:0000256" key="20">
    <source>
        <dbReference type="ARBA" id="ARBA00023166"/>
    </source>
</evidence>
<dbReference type="GO" id="GO:0019287">
    <property type="term" value="P:isopentenyl diphosphate biosynthetic process, mevalonate pathway"/>
    <property type="evidence" value="ECO:0007669"/>
    <property type="project" value="UniProtKB-UniPathway"/>
</dbReference>
<keyword evidence="22" id="KW-0753">Steroid metabolism</keyword>
<keyword evidence="35" id="KW-1185">Reference proteome</keyword>
<dbReference type="InterPro" id="IPR015421">
    <property type="entry name" value="PyrdxlP-dep_Trfase_major"/>
</dbReference>
<dbReference type="SUPFAM" id="SSF54211">
    <property type="entry name" value="Ribosomal protein S5 domain 2-like"/>
    <property type="match status" value="1"/>
</dbReference>
<dbReference type="Pfam" id="PF00288">
    <property type="entry name" value="GHMP_kinases_N"/>
    <property type="match status" value="1"/>
</dbReference>
<evidence type="ECO:0000256" key="22">
    <source>
        <dbReference type="ARBA" id="ARBA00023221"/>
    </source>
</evidence>
<evidence type="ECO:0000256" key="25">
    <source>
        <dbReference type="ARBA" id="ARBA00029438"/>
    </source>
</evidence>
<dbReference type="GO" id="GO:0016126">
    <property type="term" value="P:sterol biosynthetic process"/>
    <property type="evidence" value="ECO:0007669"/>
    <property type="project" value="UniProtKB-KW"/>
</dbReference>
<evidence type="ECO:0000313" key="35">
    <source>
        <dbReference type="Proteomes" id="UP000053989"/>
    </source>
</evidence>
<evidence type="ECO:0000256" key="18">
    <source>
        <dbReference type="ARBA" id="ARBA00023011"/>
    </source>
</evidence>
<dbReference type="GO" id="GO:0019346">
    <property type="term" value="P:transsulfuration"/>
    <property type="evidence" value="ECO:0007669"/>
    <property type="project" value="InterPro"/>
</dbReference>
<evidence type="ECO:0000256" key="6">
    <source>
        <dbReference type="ARBA" id="ARBA00012224"/>
    </source>
</evidence>
<comment type="cofactor">
    <cofactor evidence="1">
        <name>pyridoxal 5'-phosphate</name>
        <dbReference type="ChEBI" id="CHEBI:597326"/>
    </cofactor>
</comment>
<dbReference type="NCBIfam" id="TIGR00549">
    <property type="entry name" value="mevalon_kin"/>
    <property type="match status" value="1"/>
</dbReference>
<protein>
    <recommendedName>
        <fullName evidence="30">Cystathionine beta-lyase</fullName>
        <ecNumber evidence="5">2.7.1.36</ecNumber>
        <ecNumber evidence="6">4.4.1.13</ecNumber>
    </recommendedName>
    <alternativeName>
        <fullName evidence="27">Cysteine-S-conjugate beta-lyase</fullName>
    </alternativeName>
</protein>
<sequence>MSNKPAFQIVTGLGDLPTPEPDSPYRPRRPYRFSTLCATVENPGQKDQYGSSSVPIYQTATFKGVSGEYDYSRSGNPTRSHLEHHIAKISSAARAFAVSSGMAALDTILRLLKPSDAVIAGDDLYGGTNRLLAYLRDHAGIIVHHVDTTNSDTLIPLLKPENNIAMVLLETPTNPLLKIVDVATIAKEVKERVPNAIIVVDNTMMSPFLQRPLEHGVDIVYDSATKYLSGHHDLMAGVITCNRDDIAKQIAFIINATGNALTPFDSFLLLRGTKTLAVRMSQQSSTAMLVARYLHSLGFPTFYPGLPDHPNREVLERISSGYGAVLSFTTGSKDVSERVVAGTRLWSVSVSFGCVNSLISMPCVMSHASIPAATRAARGLPEDLIRLCVGIEDPADLLDDLERALFDVGAIQRTASGLVRVQTSIGEAVQKLAEKEAAGDETPPYQQQWVVSAPGKVILFGEHAVVYGVPALAASLSLRCYGISTPRSDDALGVHLLDIDVGQPGGFKYEWNVSELPWDAVPSASLPQDEGEIALNIQFLDLLTSRSFPANLDSHARQAGLTFLYLYMILGVHTGQRPALTLTARANLPVGAGLGSSASFSVCTATALLLVFGQIHVAPQSSSIPPQDSSSSSAQSPLPPTKLADTLAQSTNRYAFLAEKILHGTPSGVDNSVAVFGGGLQYTKDLGQGGGMEAIEGFKALRFLLTDTRVPRNTRSLVAGVAARLAEDPDRVRELLQKIRGVVARAKRVLRGENGEEGAELTALIDENHQHLADLGVSHPSLEDVRTVTRTYELVTKLTGAGGGGCAVTLVPEDFPESSLSSLVANLCDKGYIPYLTQVGGPGLGILASHTTALLPITPPEPAAGDGEVDGVRNESETLAALFAQKPKSELGPWMDALGPWAHV</sequence>
<evidence type="ECO:0000313" key="34">
    <source>
        <dbReference type="EMBL" id="KIM54345.1"/>
    </source>
</evidence>
<dbReference type="InterPro" id="IPR006203">
    <property type="entry name" value="GHMP_knse_ATP-bd_CS"/>
</dbReference>
<evidence type="ECO:0000256" key="26">
    <source>
        <dbReference type="ARBA" id="ARBA00046315"/>
    </source>
</evidence>
<dbReference type="Proteomes" id="UP000053989">
    <property type="component" value="Unassembled WGS sequence"/>
</dbReference>
<evidence type="ECO:0000256" key="2">
    <source>
        <dbReference type="ARBA" id="ARBA00004496"/>
    </source>
</evidence>
<dbReference type="InterPro" id="IPR006205">
    <property type="entry name" value="Mev_gal_kin"/>
</dbReference>
<dbReference type="InterPro" id="IPR000277">
    <property type="entry name" value="Cys/Met-Metab_PyrdxlP-dep_enz"/>
</dbReference>
<dbReference type="SUPFAM" id="SSF53383">
    <property type="entry name" value="PLP-dependent transferases"/>
    <property type="match status" value="1"/>
</dbReference>
<comment type="pathway">
    <text evidence="26">Amino-acid biosynthesis; L-methionine biosynthesis via de novo pathway; L-homocysteine from L-cystathionine: step 1/1.</text>
</comment>
<comment type="pathway">
    <text evidence="25">Isoprenoid biosynthesis; isopentenyl diphosphate biosynthesis via mevalonate pathway; isopentenyl diphosphate from (R)-mevalonate: step 1/3.</text>
</comment>
<evidence type="ECO:0000256" key="4">
    <source>
        <dbReference type="ARBA" id="ARBA00009077"/>
    </source>
</evidence>
<dbReference type="GO" id="GO:0030170">
    <property type="term" value="F:pyridoxal phosphate binding"/>
    <property type="evidence" value="ECO:0007669"/>
    <property type="project" value="InterPro"/>
</dbReference>
<dbReference type="PROSITE" id="PS00868">
    <property type="entry name" value="CYS_MET_METAB_PP"/>
    <property type="match status" value="1"/>
</dbReference>
<evidence type="ECO:0000256" key="24">
    <source>
        <dbReference type="ARBA" id="ARBA00029310"/>
    </source>
</evidence>
<dbReference type="GO" id="GO:0047804">
    <property type="term" value="F:cysteine-S-conjugate beta-lyase activity"/>
    <property type="evidence" value="ECO:0007669"/>
    <property type="project" value="UniProtKB-EC"/>
</dbReference>
<dbReference type="InterPro" id="IPR054542">
    <property type="entry name" value="Cys_met_metab_PP"/>
</dbReference>
<evidence type="ECO:0000256" key="23">
    <source>
        <dbReference type="ARBA" id="ARBA00023239"/>
    </source>
</evidence>
<dbReference type="FunFam" id="3.90.1150.10:FF:000013">
    <property type="entry name" value="Cystathionine beta-lyase"/>
    <property type="match status" value="1"/>
</dbReference>
<comment type="catalytic activity">
    <reaction evidence="24">
        <text>(R)-mevalonate + ATP = (R)-5-phosphomevalonate + ADP + H(+)</text>
        <dbReference type="Rhea" id="RHEA:17065"/>
        <dbReference type="ChEBI" id="CHEBI:15378"/>
        <dbReference type="ChEBI" id="CHEBI:30616"/>
        <dbReference type="ChEBI" id="CHEBI:36464"/>
        <dbReference type="ChEBI" id="CHEBI:58146"/>
        <dbReference type="ChEBI" id="CHEBI:456216"/>
        <dbReference type="EC" id="2.7.1.36"/>
    </reaction>
    <physiologicalReaction direction="left-to-right" evidence="24">
        <dbReference type="Rhea" id="RHEA:17066"/>
    </physiologicalReaction>
</comment>
<keyword evidence="7" id="KW-0963">Cytoplasm</keyword>
<comment type="catalytic activity">
    <reaction evidence="28">
        <text>L,L-cystathionine + H2O = L-homocysteine + pyruvate + NH4(+)</text>
        <dbReference type="Rhea" id="RHEA:13965"/>
        <dbReference type="ChEBI" id="CHEBI:15361"/>
        <dbReference type="ChEBI" id="CHEBI:15377"/>
        <dbReference type="ChEBI" id="CHEBI:28938"/>
        <dbReference type="ChEBI" id="CHEBI:58161"/>
        <dbReference type="ChEBI" id="CHEBI:58199"/>
    </reaction>
</comment>
<dbReference type="CDD" id="cd00614">
    <property type="entry name" value="CGS_like"/>
    <property type="match status" value="1"/>
</dbReference>
<evidence type="ECO:0000256" key="19">
    <source>
        <dbReference type="ARBA" id="ARBA00023098"/>
    </source>
</evidence>
<evidence type="ECO:0000256" key="11">
    <source>
        <dbReference type="ARBA" id="ARBA00022723"/>
    </source>
</evidence>
<comment type="catalytic activity">
    <reaction evidence="29">
        <text>an S-substituted L-cysteine + H2O = a thiol + pyruvate + NH4(+)</text>
        <dbReference type="Rhea" id="RHEA:18121"/>
        <dbReference type="ChEBI" id="CHEBI:15361"/>
        <dbReference type="ChEBI" id="CHEBI:15377"/>
        <dbReference type="ChEBI" id="CHEBI:28938"/>
        <dbReference type="ChEBI" id="CHEBI:29256"/>
        <dbReference type="ChEBI" id="CHEBI:58717"/>
        <dbReference type="EC" id="4.4.1.13"/>
    </reaction>
</comment>
<evidence type="ECO:0000259" key="32">
    <source>
        <dbReference type="Pfam" id="PF00288"/>
    </source>
</evidence>
<feature type="compositionally biased region" description="Low complexity" evidence="31">
    <location>
        <begin position="622"/>
        <end position="636"/>
    </location>
</feature>
<dbReference type="FunFam" id="3.40.640.10:FF:000009">
    <property type="entry name" value="Cystathionine gamma-synthase homolog"/>
    <property type="match status" value="1"/>
</dbReference>
<evidence type="ECO:0000256" key="7">
    <source>
        <dbReference type="ARBA" id="ARBA00022490"/>
    </source>
</evidence>
<dbReference type="PANTHER" id="PTHR11808">
    <property type="entry name" value="TRANS-SULFURATION ENZYME FAMILY MEMBER"/>
    <property type="match status" value="1"/>
</dbReference>
<evidence type="ECO:0000256" key="8">
    <source>
        <dbReference type="ARBA" id="ARBA00022516"/>
    </source>
</evidence>
<comment type="similarity">
    <text evidence="4">Belongs to the trans-sulfuration enzymes family.</text>
</comment>
<dbReference type="Gene3D" id="3.30.70.890">
    <property type="entry name" value="GHMP kinase, C-terminal domain"/>
    <property type="match status" value="1"/>
</dbReference>
<keyword evidence="9" id="KW-0028">Amino-acid biosynthesis</keyword>
<organism evidence="34 35">
    <name type="scientific">Scleroderma citrinum Foug A</name>
    <dbReference type="NCBI Taxonomy" id="1036808"/>
    <lineage>
        <taxon>Eukaryota</taxon>
        <taxon>Fungi</taxon>
        <taxon>Dikarya</taxon>
        <taxon>Basidiomycota</taxon>
        <taxon>Agaricomycotina</taxon>
        <taxon>Agaricomycetes</taxon>
        <taxon>Agaricomycetidae</taxon>
        <taxon>Boletales</taxon>
        <taxon>Sclerodermatineae</taxon>
        <taxon>Sclerodermataceae</taxon>
        <taxon>Scleroderma</taxon>
    </lineage>
</organism>
<dbReference type="HOGENOM" id="CLU_009484_2_1_1"/>
<keyword evidence="11" id="KW-0479">Metal-binding</keyword>
<keyword evidence="23" id="KW-0456">Lyase</keyword>
<evidence type="ECO:0000256" key="30">
    <source>
        <dbReference type="ARBA" id="ARBA00072331"/>
    </source>
</evidence>
<dbReference type="EMBL" id="KN822156">
    <property type="protein sequence ID" value="KIM54345.1"/>
    <property type="molecule type" value="Genomic_DNA"/>
</dbReference>
<accession>A0A0C3D0I2</accession>
<feature type="domain" description="GHMP kinase C-terminal" evidence="33">
    <location>
        <begin position="761"/>
        <end position="813"/>
    </location>
</feature>
<dbReference type="PANTHER" id="PTHR11808:SF50">
    <property type="entry name" value="CYSTATHIONINE BETA-LYASE"/>
    <property type="match status" value="1"/>
</dbReference>
<proteinExistence type="inferred from homology"/>
<dbReference type="Gene3D" id="3.90.1150.10">
    <property type="entry name" value="Aspartate Aminotransferase, domain 1"/>
    <property type="match status" value="1"/>
</dbReference>
<dbReference type="OrthoDB" id="2545919at2759"/>
<name>A0A0C3D0I2_9AGAM</name>
<keyword evidence="15" id="KW-0460">Magnesium</keyword>
<dbReference type="PRINTS" id="PR00959">
    <property type="entry name" value="MEVGALKINASE"/>
</dbReference>
<keyword evidence="20" id="KW-1207">Sterol metabolism</keyword>
<reference evidence="34 35" key="1">
    <citation type="submission" date="2014-04" db="EMBL/GenBank/DDBJ databases">
        <authorList>
            <consortium name="DOE Joint Genome Institute"/>
            <person name="Kuo A."/>
            <person name="Kohler A."/>
            <person name="Nagy L.G."/>
            <person name="Floudas D."/>
            <person name="Copeland A."/>
            <person name="Barry K.W."/>
            <person name="Cichocki N."/>
            <person name="Veneault-Fourrey C."/>
            <person name="LaButti K."/>
            <person name="Lindquist E.A."/>
            <person name="Lipzen A."/>
            <person name="Lundell T."/>
            <person name="Morin E."/>
            <person name="Murat C."/>
            <person name="Sun H."/>
            <person name="Tunlid A."/>
            <person name="Henrissat B."/>
            <person name="Grigoriev I.V."/>
            <person name="Hibbett D.S."/>
            <person name="Martin F."/>
            <person name="Nordberg H.P."/>
            <person name="Cantor M.N."/>
            <person name="Hua S.X."/>
        </authorList>
    </citation>
    <scope>NUCLEOTIDE SEQUENCE [LARGE SCALE GENOMIC DNA]</scope>
    <source>
        <strain evidence="34 35">Foug A</strain>
    </source>
</reference>
<evidence type="ECO:0000259" key="33">
    <source>
        <dbReference type="Pfam" id="PF08544"/>
    </source>
</evidence>
<evidence type="ECO:0000256" key="5">
    <source>
        <dbReference type="ARBA" id="ARBA00012103"/>
    </source>
</evidence>
<evidence type="ECO:0000256" key="13">
    <source>
        <dbReference type="ARBA" id="ARBA00022777"/>
    </source>
</evidence>
<evidence type="ECO:0000256" key="28">
    <source>
        <dbReference type="ARBA" id="ARBA00047517"/>
    </source>
</evidence>
<dbReference type="Pfam" id="PF08544">
    <property type="entry name" value="GHMP_kinases_C"/>
    <property type="match status" value="1"/>
</dbReference>
<feature type="region of interest" description="Disordered" evidence="31">
    <location>
        <begin position="622"/>
        <end position="643"/>
    </location>
</feature>
<dbReference type="GO" id="GO:0046872">
    <property type="term" value="F:metal ion binding"/>
    <property type="evidence" value="ECO:0007669"/>
    <property type="project" value="UniProtKB-KW"/>
</dbReference>
<dbReference type="SUPFAM" id="SSF55060">
    <property type="entry name" value="GHMP Kinase, C-terminal domain"/>
    <property type="match status" value="1"/>
</dbReference>
<evidence type="ECO:0000256" key="27">
    <source>
        <dbReference type="ARBA" id="ARBA00047213"/>
    </source>
</evidence>
<evidence type="ECO:0000256" key="15">
    <source>
        <dbReference type="ARBA" id="ARBA00022842"/>
    </source>
</evidence>
<dbReference type="InterPro" id="IPR015422">
    <property type="entry name" value="PyrdxlP-dep_Trfase_small"/>
</dbReference>
<keyword evidence="14" id="KW-0067">ATP-binding</keyword>
<evidence type="ECO:0000256" key="21">
    <source>
        <dbReference type="ARBA" id="ARBA00023167"/>
    </source>
</evidence>
<dbReference type="GO" id="GO:0005737">
    <property type="term" value="C:cytoplasm"/>
    <property type="evidence" value="ECO:0007669"/>
    <property type="project" value="UniProtKB-SubCell"/>
</dbReference>
<evidence type="ECO:0000256" key="31">
    <source>
        <dbReference type="SAM" id="MobiDB-lite"/>
    </source>
</evidence>
<dbReference type="InterPro" id="IPR013750">
    <property type="entry name" value="GHMP_kinase_C_dom"/>
</dbReference>
<reference evidence="35" key="2">
    <citation type="submission" date="2015-01" db="EMBL/GenBank/DDBJ databases">
        <title>Evolutionary Origins and Diversification of the Mycorrhizal Mutualists.</title>
        <authorList>
            <consortium name="DOE Joint Genome Institute"/>
            <consortium name="Mycorrhizal Genomics Consortium"/>
            <person name="Kohler A."/>
            <person name="Kuo A."/>
            <person name="Nagy L.G."/>
            <person name="Floudas D."/>
            <person name="Copeland A."/>
            <person name="Barry K.W."/>
            <person name="Cichocki N."/>
            <person name="Veneault-Fourrey C."/>
            <person name="LaButti K."/>
            <person name="Lindquist E.A."/>
            <person name="Lipzen A."/>
            <person name="Lundell T."/>
            <person name="Morin E."/>
            <person name="Murat C."/>
            <person name="Riley R."/>
            <person name="Ohm R."/>
            <person name="Sun H."/>
            <person name="Tunlid A."/>
            <person name="Henrissat B."/>
            <person name="Grigoriev I.V."/>
            <person name="Hibbett D.S."/>
            <person name="Martin F."/>
        </authorList>
    </citation>
    <scope>NUCLEOTIDE SEQUENCE [LARGE SCALE GENOMIC DNA]</scope>
    <source>
        <strain evidence="35">Foug A</strain>
    </source>
</reference>
<feature type="domain" description="GHMP kinase N-terminal" evidence="32">
    <location>
        <begin position="575"/>
        <end position="613"/>
    </location>
</feature>
<keyword evidence="12" id="KW-0547">Nucleotide-binding</keyword>
<evidence type="ECO:0000256" key="12">
    <source>
        <dbReference type="ARBA" id="ARBA00022741"/>
    </source>
</evidence>
<keyword evidence="21" id="KW-0486">Methionine biosynthesis</keyword>
<keyword evidence="19" id="KW-0443">Lipid metabolism</keyword>
<dbReference type="AlphaFoldDB" id="A0A0C3D0I2"/>
<evidence type="ECO:0000256" key="29">
    <source>
        <dbReference type="ARBA" id="ARBA00047625"/>
    </source>
</evidence>
<keyword evidence="17" id="KW-0752">Steroid biosynthesis</keyword>
<dbReference type="FunFam" id="3.30.70.890:FF:000003">
    <property type="entry name" value="Mevalonate kinase"/>
    <property type="match status" value="1"/>
</dbReference>
<dbReference type="STRING" id="1036808.A0A0C3D0I2"/>
<dbReference type="Gene3D" id="3.40.640.10">
    <property type="entry name" value="Type I PLP-dependent aspartate aminotransferase-like (Major domain)"/>
    <property type="match status" value="1"/>
</dbReference>
<dbReference type="InterPro" id="IPR015424">
    <property type="entry name" value="PyrdxlP-dep_Trfase"/>
</dbReference>
<dbReference type="InParanoid" id="A0A0C3D0I2"/>
<keyword evidence="18" id="KW-0756">Sterol biosynthesis</keyword>
<dbReference type="InterPro" id="IPR006204">
    <property type="entry name" value="GHMP_kinase_N_dom"/>
</dbReference>
<evidence type="ECO:0000256" key="9">
    <source>
        <dbReference type="ARBA" id="ARBA00022605"/>
    </source>
</evidence>
<evidence type="ECO:0000256" key="1">
    <source>
        <dbReference type="ARBA" id="ARBA00001933"/>
    </source>
</evidence>
<dbReference type="Gene3D" id="3.30.230.10">
    <property type="match status" value="1"/>
</dbReference>
<dbReference type="InterPro" id="IPR020568">
    <property type="entry name" value="Ribosomal_Su5_D2-typ_SF"/>
</dbReference>
<keyword evidence="16" id="KW-0663">Pyridoxal phosphate</keyword>
<dbReference type="InterPro" id="IPR006238">
    <property type="entry name" value="Cys_b_lyase_euk"/>
</dbReference>
<evidence type="ECO:0000256" key="14">
    <source>
        <dbReference type="ARBA" id="ARBA00022840"/>
    </source>
</evidence>
<dbReference type="InterPro" id="IPR014721">
    <property type="entry name" value="Ribsml_uS5_D2-typ_fold_subgr"/>
</dbReference>
<dbReference type="NCBIfam" id="TIGR01329">
    <property type="entry name" value="cysta_beta_ly_E"/>
    <property type="match status" value="1"/>
</dbReference>
<evidence type="ECO:0000256" key="10">
    <source>
        <dbReference type="ARBA" id="ARBA00022679"/>
    </source>
</evidence>
<dbReference type="InterPro" id="IPR036554">
    <property type="entry name" value="GHMP_kinase_C_sf"/>
</dbReference>
<gene>
    <name evidence="34" type="ORF">SCLCIDRAFT_31139</name>
</gene>
<dbReference type="EC" id="2.7.1.36" evidence="5"/>
<keyword evidence="13" id="KW-0418">Kinase</keyword>
<comment type="subcellular location">
    <subcellularLocation>
        <location evidence="2">Cytoplasm</location>
    </subcellularLocation>
</comment>
<dbReference type="GO" id="GO:0004496">
    <property type="term" value="F:mevalonate kinase activity"/>
    <property type="evidence" value="ECO:0007669"/>
    <property type="project" value="UniProtKB-EC"/>
</dbReference>
<dbReference type="PROSITE" id="PS00627">
    <property type="entry name" value="GHMP_KINASES_ATP"/>
    <property type="match status" value="1"/>
</dbReference>
<dbReference type="UniPathway" id="UPA00057">
    <property type="reaction ID" value="UER00098"/>
</dbReference>
<evidence type="ECO:0000256" key="3">
    <source>
        <dbReference type="ARBA" id="ARBA00006495"/>
    </source>
</evidence>
<evidence type="ECO:0000256" key="16">
    <source>
        <dbReference type="ARBA" id="ARBA00022898"/>
    </source>
</evidence>
<evidence type="ECO:0000256" key="17">
    <source>
        <dbReference type="ARBA" id="ARBA00022955"/>
    </source>
</evidence>